<reference evidence="2" key="1">
    <citation type="submission" date="2021-01" db="EMBL/GenBank/DDBJ databases">
        <title>Modified the classification status of verrucomicrobia.</title>
        <authorList>
            <person name="Feng X."/>
        </authorList>
    </citation>
    <scope>NUCLEOTIDE SEQUENCE</scope>
    <source>
        <strain evidence="2">KCTC 22201</strain>
    </source>
</reference>
<evidence type="ECO:0000313" key="2">
    <source>
        <dbReference type="EMBL" id="MBK1828443.1"/>
    </source>
</evidence>
<dbReference type="CDD" id="cd09111">
    <property type="entry name" value="PLDc_ymdC_like_1"/>
    <property type="match status" value="1"/>
</dbReference>
<dbReference type="Gene3D" id="3.30.870.10">
    <property type="entry name" value="Endonuclease Chain A"/>
    <property type="match status" value="2"/>
</dbReference>
<gene>
    <name evidence="2" type="ORF">JIN81_15525</name>
</gene>
<dbReference type="SUPFAM" id="SSF56024">
    <property type="entry name" value="Phospholipase D/nuclease"/>
    <property type="match status" value="2"/>
</dbReference>
<dbReference type="PANTHER" id="PTHR21248">
    <property type="entry name" value="CARDIOLIPIN SYNTHASE"/>
    <property type="match status" value="1"/>
</dbReference>
<sequence length="478" mass="53789">MKSAAPGGVSGQIEAIARRHSGKSGFAVLGGNREAYIDRVALADFATKTLDVQYYIWSADTAGLLLADRLVRAADRGVRVRFMLDDVTFKNRDSATAALAAHPNIEVRIFNPHRNRSLRIPEFLTNFKRLNKRMHNKIMVMDNSCAIIGGRNIADEYFGLGESFNNRDLDIAAVGPIVREVSSTFDEFWNSESAVPVEEFVREKPNMDDFRRQIVELRSNIRPERCPFPIDQDIAQLRTRIDAIMNKMVWARGEVLFDSYESTQGRDAGGRMDRKLFAVVAGAKRDVRMEAAYFVMRDRAIEEFKRLEDDGVDVRVLTNALAGNDVVAAQAGHSRRRAQVIRAGVDVYELRPDAVALLSQVAPQAKDSRAALHTKAFVVDGKTAFVGSYNLDPRSAEINSEIGLLVHSERFAKQVGDFLDQGVRPENAYRVTLDPRGKTVWQTEIDGETRTWMRDPETSFGRRFMNGLFSWLPIENQL</sequence>
<dbReference type="CDD" id="cd09113">
    <property type="entry name" value="PLDc_ymdC_like_2"/>
    <property type="match status" value="1"/>
</dbReference>
<comment type="caution">
    <text evidence="2">The sequence shown here is derived from an EMBL/GenBank/DDBJ whole genome shotgun (WGS) entry which is preliminary data.</text>
</comment>
<dbReference type="GO" id="GO:0030572">
    <property type="term" value="F:phosphatidyltransferase activity"/>
    <property type="evidence" value="ECO:0007669"/>
    <property type="project" value="UniProtKB-ARBA"/>
</dbReference>
<dbReference type="AlphaFoldDB" id="A0A934RD01"/>
<evidence type="ECO:0000259" key="1">
    <source>
        <dbReference type="PROSITE" id="PS50035"/>
    </source>
</evidence>
<name>A0A934RD01_9BACT</name>
<keyword evidence="3" id="KW-1185">Reference proteome</keyword>
<accession>A0A934RD01</accession>
<dbReference type="PANTHER" id="PTHR21248:SF12">
    <property type="entry name" value="CARDIOLIPIN SYNTHASE C"/>
    <property type="match status" value="1"/>
</dbReference>
<feature type="domain" description="PLD phosphodiesterase" evidence="1">
    <location>
        <begin position="130"/>
        <end position="157"/>
    </location>
</feature>
<dbReference type="InterPro" id="IPR025202">
    <property type="entry name" value="PLD-like_dom"/>
</dbReference>
<dbReference type="GO" id="GO:0032049">
    <property type="term" value="P:cardiolipin biosynthetic process"/>
    <property type="evidence" value="ECO:0007669"/>
    <property type="project" value="UniProtKB-ARBA"/>
</dbReference>
<evidence type="ECO:0000313" key="3">
    <source>
        <dbReference type="Proteomes" id="UP000658278"/>
    </source>
</evidence>
<feature type="domain" description="PLD phosphodiesterase" evidence="1">
    <location>
        <begin position="368"/>
        <end position="395"/>
    </location>
</feature>
<proteinExistence type="predicted"/>
<dbReference type="PROSITE" id="PS50035">
    <property type="entry name" value="PLD"/>
    <property type="match status" value="2"/>
</dbReference>
<dbReference type="SMART" id="SM00155">
    <property type="entry name" value="PLDc"/>
    <property type="match status" value="2"/>
</dbReference>
<dbReference type="Pfam" id="PF13091">
    <property type="entry name" value="PLDc_2"/>
    <property type="match status" value="2"/>
</dbReference>
<protein>
    <submittedName>
        <fullName evidence="2">Phospholipase D family protein</fullName>
    </submittedName>
</protein>
<organism evidence="2 3">
    <name type="scientific">Haloferula rosea</name>
    <dbReference type="NCBI Taxonomy" id="490093"/>
    <lineage>
        <taxon>Bacteria</taxon>
        <taxon>Pseudomonadati</taxon>
        <taxon>Verrucomicrobiota</taxon>
        <taxon>Verrucomicrobiia</taxon>
        <taxon>Verrucomicrobiales</taxon>
        <taxon>Verrucomicrobiaceae</taxon>
        <taxon>Haloferula</taxon>
    </lineage>
</organism>
<dbReference type="InterPro" id="IPR001736">
    <property type="entry name" value="PLipase_D/transphosphatidylase"/>
</dbReference>
<dbReference type="Proteomes" id="UP000658278">
    <property type="component" value="Unassembled WGS sequence"/>
</dbReference>
<dbReference type="EMBL" id="JAENII010000013">
    <property type="protein sequence ID" value="MBK1828443.1"/>
    <property type="molecule type" value="Genomic_DNA"/>
</dbReference>